<dbReference type="AlphaFoldDB" id="A0A504YEW2"/>
<evidence type="ECO:0000256" key="1">
    <source>
        <dbReference type="SAM" id="SignalP"/>
    </source>
</evidence>
<evidence type="ECO:0000313" key="2">
    <source>
        <dbReference type="EMBL" id="TPP59664.1"/>
    </source>
</evidence>
<dbReference type="Proteomes" id="UP000316759">
    <property type="component" value="Unassembled WGS sequence"/>
</dbReference>
<reference evidence="2 3" key="1">
    <citation type="submission" date="2019-04" db="EMBL/GenBank/DDBJ databases">
        <title>Annotation for the trematode Fasciola gigantica.</title>
        <authorList>
            <person name="Choi Y.-J."/>
        </authorList>
    </citation>
    <scope>NUCLEOTIDE SEQUENCE [LARGE SCALE GENOMIC DNA]</scope>
    <source>
        <strain evidence="2">Uganda_cow_1</strain>
    </source>
</reference>
<protein>
    <submittedName>
        <fullName evidence="2">Uncharacterized protein</fullName>
    </submittedName>
</protein>
<sequence>MRNPKFLQITILIAALFCFVSAYHWEIVPVEVENQGYRDFPLWLWYADEVQSGSPFRSLSRNSGQKRANFDQIMFRKRKSTFDPILFQ</sequence>
<evidence type="ECO:0000313" key="3">
    <source>
        <dbReference type="Proteomes" id="UP000316759"/>
    </source>
</evidence>
<organism evidence="2 3">
    <name type="scientific">Fasciola gigantica</name>
    <name type="common">Giant liver fluke</name>
    <dbReference type="NCBI Taxonomy" id="46835"/>
    <lineage>
        <taxon>Eukaryota</taxon>
        <taxon>Metazoa</taxon>
        <taxon>Spiralia</taxon>
        <taxon>Lophotrochozoa</taxon>
        <taxon>Platyhelminthes</taxon>
        <taxon>Trematoda</taxon>
        <taxon>Digenea</taxon>
        <taxon>Plagiorchiida</taxon>
        <taxon>Echinostomata</taxon>
        <taxon>Echinostomatoidea</taxon>
        <taxon>Fasciolidae</taxon>
        <taxon>Fasciola</taxon>
    </lineage>
</organism>
<keyword evidence="3" id="KW-1185">Reference proteome</keyword>
<dbReference type="EMBL" id="SUNJ01010426">
    <property type="protein sequence ID" value="TPP59664.1"/>
    <property type="molecule type" value="Genomic_DNA"/>
</dbReference>
<feature type="chain" id="PRO_5021365750" evidence="1">
    <location>
        <begin position="23"/>
        <end position="88"/>
    </location>
</feature>
<accession>A0A504YEW2</accession>
<comment type="caution">
    <text evidence="2">The sequence shown here is derived from an EMBL/GenBank/DDBJ whole genome shotgun (WGS) entry which is preliminary data.</text>
</comment>
<proteinExistence type="predicted"/>
<keyword evidence="1" id="KW-0732">Signal</keyword>
<dbReference type="OrthoDB" id="6260321at2759"/>
<gene>
    <name evidence="2" type="ORF">FGIG_09360</name>
</gene>
<name>A0A504YEW2_FASGI</name>
<feature type="signal peptide" evidence="1">
    <location>
        <begin position="1"/>
        <end position="22"/>
    </location>
</feature>